<dbReference type="EMBL" id="JAYMYR010000010">
    <property type="protein sequence ID" value="KAK7334805.1"/>
    <property type="molecule type" value="Genomic_DNA"/>
</dbReference>
<dbReference type="GO" id="GO:0046872">
    <property type="term" value="F:metal ion binding"/>
    <property type="evidence" value="ECO:0007669"/>
    <property type="project" value="UniProtKB-KW"/>
</dbReference>
<comment type="caution">
    <text evidence="8">The sequence shown here is derived from an EMBL/GenBank/DDBJ whole genome shotgun (WGS) entry which is preliminary data.</text>
</comment>
<gene>
    <name evidence="8" type="ORF">VNO80_26570</name>
</gene>
<dbReference type="AlphaFoldDB" id="A0AAN9QEJ3"/>
<accession>A0AAN9QEJ3</accession>
<dbReference type="GO" id="GO:0031418">
    <property type="term" value="F:L-ascorbic acid binding"/>
    <property type="evidence" value="ECO:0007669"/>
    <property type="project" value="UniProtKB-KW"/>
</dbReference>
<keyword evidence="3" id="KW-0847">Vitamin C</keyword>
<evidence type="ECO:0000313" key="9">
    <source>
        <dbReference type="Proteomes" id="UP001374584"/>
    </source>
</evidence>
<feature type="domain" description="Fe2OG dioxygenase" evidence="7">
    <location>
        <begin position="254"/>
        <end position="354"/>
    </location>
</feature>
<keyword evidence="4 6" id="KW-0560">Oxidoreductase</keyword>
<evidence type="ECO:0000256" key="1">
    <source>
        <dbReference type="ARBA" id="ARBA00008056"/>
    </source>
</evidence>
<evidence type="ECO:0000256" key="4">
    <source>
        <dbReference type="ARBA" id="ARBA00023002"/>
    </source>
</evidence>
<keyword evidence="2 6" id="KW-0479">Metal-binding</keyword>
<evidence type="ECO:0000256" key="5">
    <source>
        <dbReference type="ARBA" id="ARBA00023004"/>
    </source>
</evidence>
<dbReference type="InterPro" id="IPR050295">
    <property type="entry name" value="Plant_2OG-oxidoreductases"/>
</dbReference>
<dbReference type="Gene3D" id="2.60.120.330">
    <property type="entry name" value="B-lactam Antibiotic, Isopenicillin N Synthase, Chain"/>
    <property type="match status" value="1"/>
</dbReference>
<protein>
    <recommendedName>
        <fullName evidence="7">Fe2OG dioxygenase domain-containing protein</fullName>
    </recommendedName>
</protein>
<evidence type="ECO:0000256" key="2">
    <source>
        <dbReference type="ARBA" id="ARBA00022723"/>
    </source>
</evidence>
<dbReference type="SUPFAM" id="SSF51197">
    <property type="entry name" value="Clavaminate synthase-like"/>
    <property type="match status" value="1"/>
</dbReference>
<dbReference type="InterPro" id="IPR044861">
    <property type="entry name" value="IPNS-like_FE2OG_OXY"/>
</dbReference>
<dbReference type="GO" id="GO:0016491">
    <property type="term" value="F:oxidoreductase activity"/>
    <property type="evidence" value="ECO:0007669"/>
    <property type="project" value="UniProtKB-KW"/>
</dbReference>
<proteinExistence type="inferred from homology"/>
<keyword evidence="5 6" id="KW-0408">Iron</keyword>
<evidence type="ECO:0000259" key="7">
    <source>
        <dbReference type="PROSITE" id="PS51471"/>
    </source>
</evidence>
<dbReference type="InterPro" id="IPR005123">
    <property type="entry name" value="Oxoglu/Fe-dep_dioxygenase_dom"/>
</dbReference>
<evidence type="ECO:0000313" key="8">
    <source>
        <dbReference type="EMBL" id="KAK7334805.1"/>
    </source>
</evidence>
<name>A0AAN9QEJ3_PHACN</name>
<evidence type="ECO:0000256" key="3">
    <source>
        <dbReference type="ARBA" id="ARBA00022896"/>
    </source>
</evidence>
<dbReference type="InterPro" id="IPR027443">
    <property type="entry name" value="IPNS-like_sf"/>
</dbReference>
<dbReference type="PROSITE" id="PS51471">
    <property type="entry name" value="FE2OG_OXY"/>
    <property type="match status" value="1"/>
</dbReference>
<dbReference type="InterPro" id="IPR026992">
    <property type="entry name" value="DIOX_N"/>
</dbReference>
<evidence type="ECO:0000256" key="6">
    <source>
        <dbReference type="RuleBase" id="RU003682"/>
    </source>
</evidence>
<dbReference type="Proteomes" id="UP001374584">
    <property type="component" value="Unassembled WGS sequence"/>
</dbReference>
<keyword evidence="9" id="KW-1185">Reference proteome</keyword>
<comment type="similarity">
    <text evidence="1 6">Belongs to the iron/ascorbate-dependent oxidoreductase family.</text>
</comment>
<dbReference type="PANTHER" id="PTHR47991">
    <property type="entry name" value="OXOGLUTARATE/IRON-DEPENDENT DIOXYGENASE"/>
    <property type="match status" value="1"/>
</dbReference>
<sequence>MDCVVSFESEAGDSTCLQCGKKKALLQAIGAVYSFIFSLDCPKGTLAMDSRPTNLESSVSVPSVQELAFQRPEKVPPRYIRDEDGDDIIGPYPSDPSLRVPFIDMAKLVNAHTHQLELQKLFLACKDWGVFQMVNHGVSNTSLKNMGNQVQRFFELPLQEKKRWAQRPGSLEGYGQAFVTSEDQKLDWNDMIFLKCLPIQNRKLDLWPQNPPEFRETLERYCEDIREVTIAIMKFITLSLGLQDTQISESFREGLYDIRMNCYPPCPEPERVLGIVPHADNSGITLLLDCTDFSGLQFLKDKKWVNVEPIEGAIVVNIGQIIEVMSNGIYKAPEHRAVVNKLKERFSIVTFCYPSPHMNIGPADKLIGEGNVAVYKKLTNAEYFSKFFNRDLDESFLDSLRL</sequence>
<dbReference type="Pfam" id="PF03171">
    <property type="entry name" value="2OG-FeII_Oxy"/>
    <property type="match status" value="1"/>
</dbReference>
<reference evidence="8 9" key="1">
    <citation type="submission" date="2024-01" db="EMBL/GenBank/DDBJ databases">
        <title>The genomes of 5 underutilized Papilionoideae crops provide insights into root nodulation and disease resistanc.</title>
        <authorList>
            <person name="Jiang F."/>
        </authorList>
    </citation>
    <scope>NUCLEOTIDE SEQUENCE [LARGE SCALE GENOMIC DNA]</scope>
    <source>
        <strain evidence="8">JINMINGXINNONG_FW02</strain>
        <tissue evidence="8">Leaves</tissue>
    </source>
</reference>
<dbReference type="Pfam" id="PF14226">
    <property type="entry name" value="DIOX_N"/>
    <property type="match status" value="1"/>
</dbReference>
<organism evidence="8 9">
    <name type="scientific">Phaseolus coccineus</name>
    <name type="common">Scarlet runner bean</name>
    <name type="synonym">Phaseolus multiflorus</name>
    <dbReference type="NCBI Taxonomy" id="3886"/>
    <lineage>
        <taxon>Eukaryota</taxon>
        <taxon>Viridiplantae</taxon>
        <taxon>Streptophyta</taxon>
        <taxon>Embryophyta</taxon>
        <taxon>Tracheophyta</taxon>
        <taxon>Spermatophyta</taxon>
        <taxon>Magnoliopsida</taxon>
        <taxon>eudicotyledons</taxon>
        <taxon>Gunneridae</taxon>
        <taxon>Pentapetalae</taxon>
        <taxon>rosids</taxon>
        <taxon>fabids</taxon>
        <taxon>Fabales</taxon>
        <taxon>Fabaceae</taxon>
        <taxon>Papilionoideae</taxon>
        <taxon>50 kb inversion clade</taxon>
        <taxon>NPAAA clade</taxon>
        <taxon>indigoferoid/millettioid clade</taxon>
        <taxon>Phaseoleae</taxon>
        <taxon>Phaseolus</taxon>
    </lineage>
</organism>
<dbReference type="FunFam" id="2.60.120.330:FF:000001">
    <property type="entry name" value="Protein SRG1"/>
    <property type="match status" value="1"/>
</dbReference>